<feature type="domain" description="BRCT" evidence="2">
    <location>
        <begin position="7"/>
        <end position="104"/>
    </location>
</feature>
<dbReference type="InterPro" id="IPR036420">
    <property type="entry name" value="BRCT_dom_sf"/>
</dbReference>
<gene>
    <name evidence="3" type="ORF">PG999_011108</name>
</gene>
<feature type="domain" description="BRCT" evidence="2">
    <location>
        <begin position="105"/>
        <end position="195"/>
    </location>
</feature>
<feature type="region of interest" description="Disordered" evidence="1">
    <location>
        <begin position="584"/>
        <end position="633"/>
    </location>
</feature>
<dbReference type="PROSITE" id="PS50172">
    <property type="entry name" value="BRCT"/>
    <property type="match status" value="5"/>
</dbReference>
<name>A0AAW0QER5_9PEZI</name>
<dbReference type="FunFam" id="3.40.50.10190:FF:000066">
    <property type="entry name" value="BRCT domain protein (Eurofung)"/>
    <property type="match status" value="1"/>
</dbReference>
<dbReference type="Pfam" id="PF16770">
    <property type="entry name" value="RTT107_BRCT_5"/>
    <property type="match status" value="1"/>
</dbReference>
<feature type="compositionally biased region" description="Basic residues" evidence="1">
    <location>
        <begin position="457"/>
        <end position="470"/>
    </location>
</feature>
<feature type="compositionally biased region" description="Basic and acidic residues" evidence="1">
    <location>
        <begin position="532"/>
        <end position="544"/>
    </location>
</feature>
<dbReference type="CDD" id="cd18436">
    <property type="entry name" value="BRCT_BRC1_like_rpt2"/>
    <property type="match status" value="1"/>
</dbReference>
<sequence length="870" mass="96809">MADQDGDAGKLFGLCVFTFVQSKELSENLIQELSQNATKYGAEVSQTKRDGSLPLAVATHIISNTIDFPQYNEATSMMIPVIKSSWIQACLVKNRQVQIRPHSPDPRMIFSDVVLSCADIPDCDKESIIGATMALGGTESNNLTKLVTHICALSMDHPKCQMAQAKSLRCKIVLPHWFDDCFKLGKRIDDAPYLLPNPEILREHPGGNIPIPSSQHLQGATSARPDYIPTPVDTETETRPKLTVFEGKKVMLSCDLSISARLKNIVKELISDGGGELTDRVDDCSWFVCHYRDGDDYIRAAHAGKPIGNLSWLYHLITQNAWTTPTQRLLHYPIPRNGIPGFKGLKIAVSNYGGEARIYLENLITASGATYTKTMKADNTHLITARSNSEKCDAARDWNIAMANHLWVEESYARCEIQNLTVSKYTHFPQRTNLGEVIGQTMFDVDKLEALYYPGGKPRKPSSASKRKRKTLDLAEEDVDDNTPADAASRHARKDFDVMQDDDPDIVDPSVEESGGPRPTKRRATSFATPAREQRHVRIGKENETPSTVSSSSRSAKDKARSRLSGLVDDIALYEKEKKRVLKTGDPWGGKRAADQIEKKHLNRRSVSSPAPASDDHDDEIASVTKRPAKRGKPALKEIETKVILTGFKRWVNDKHKEDADRRKLREMGISVVADGNKCDYLVAPQLVRTVKFLRNLSRGATVLSSSWIETCLDTGEVPDPNDYLLKDKENEQKLGLRLQTSVARAAKNKGGLLRGLPIYCTASIKNGPESYKVIAEANGAQFLVYGPRSGSTIKPTNPDEDPDGPDPVYLLSTANPDEKKLWRKFEEMARQGNMEPRVVASDWLLDVVMRQELSFDKKYLVTNFFDGAS</sequence>
<dbReference type="GO" id="GO:0035361">
    <property type="term" value="C:Cul8-RING ubiquitin ligase complex"/>
    <property type="evidence" value="ECO:0007669"/>
    <property type="project" value="TreeGrafter"/>
</dbReference>
<dbReference type="AlphaFoldDB" id="A0AAW0QER5"/>
<evidence type="ECO:0000256" key="1">
    <source>
        <dbReference type="SAM" id="MobiDB-lite"/>
    </source>
</evidence>
<dbReference type="EMBL" id="JAQQWP010000009">
    <property type="protein sequence ID" value="KAK8100734.1"/>
    <property type="molecule type" value="Genomic_DNA"/>
</dbReference>
<dbReference type="SMART" id="SM00292">
    <property type="entry name" value="BRCT"/>
    <property type="match status" value="6"/>
</dbReference>
<reference evidence="3 4" key="1">
    <citation type="submission" date="2023-01" db="EMBL/GenBank/DDBJ databases">
        <title>Analysis of 21 Apiospora genomes using comparative genomics revels a genus with tremendous synthesis potential of carbohydrate active enzymes and secondary metabolites.</title>
        <authorList>
            <person name="Sorensen T."/>
        </authorList>
    </citation>
    <scope>NUCLEOTIDE SEQUENCE [LARGE SCALE GENOMIC DNA]</scope>
    <source>
        <strain evidence="3 4">CBS 117206</strain>
    </source>
</reference>
<dbReference type="CDD" id="cd18438">
    <property type="entry name" value="BRCT_BRC1_like_rpt4"/>
    <property type="match status" value="1"/>
</dbReference>
<dbReference type="SUPFAM" id="SSF52113">
    <property type="entry name" value="BRCT domain"/>
    <property type="match status" value="6"/>
</dbReference>
<evidence type="ECO:0000313" key="4">
    <source>
        <dbReference type="Proteomes" id="UP001392437"/>
    </source>
</evidence>
<feature type="compositionally biased region" description="Acidic residues" evidence="1">
    <location>
        <begin position="474"/>
        <end position="483"/>
    </location>
</feature>
<dbReference type="CDD" id="cd17743">
    <property type="entry name" value="BRCT_BRC1_like_rpt5"/>
    <property type="match status" value="1"/>
</dbReference>
<feature type="domain" description="BRCT" evidence="2">
    <location>
        <begin position="810"/>
        <end position="862"/>
    </location>
</feature>
<dbReference type="InterPro" id="IPR053036">
    <property type="entry name" value="CellCycle_DNARepair_Reg"/>
</dbReference>
<proteinExistence type="predicted"/>
<dbReference type="PANTHER" id="PTHR47667:SF1">
    <property type="entry name" value="REGULATOR OF TY1 TRANSPOSITION PROTEIN 107"/>
    <property type="match status" value="1"/>
</dbReference>
<dbReference type="Gene3D" id="3.40.50.10190">
    <property type="entry name" value="BRCT domain"/>
    <property type="match status" value="5"/>
</dbReference>
<dbReference type="CDD" id="cd18437">
    <property type="entry name" value="BRCT_BRC1_like_rpt3"/>
    <property type="match status" value="1"/>
</dbReference>
<organism evidence="3 4">
    <name type="scientific">Apiospora kogelbergensis</name>
    <dbReference type="NCBI Taxonomy" id="1337665"/>
    <lineage>
        <taxon>Eukaryota</taxon>
        <taxon>Fungi</taxon>
        <taxon>Dikarya</taxon>
        <taxon>Ascomycota</taxon>
        <taxon>Pezizomycotina</taxon>
        <taxon>Sordariomycetes</taxon>
        <taxon>Xylariomycetidae</taxon>
        <taxon>Amphisphaeriales</taxon>
        <taxon>Apiosporaceae</taxon>
        <taxon>Apiospora</taxon>
    </lineage>
</organism>
<protein>
    <recommendedName>
        <fullName evidence="2">BRCT domain-containing protein</fullName>
    </recommendedName>
</protein>
<evidence type="ECO:0000313" key="3">
    <source>
        <dbReference type="EMBL" id="KAK8100734.1"/>
    </source>
</evidence>
<comment type="caution">
    <text evidence="3">The sequence shown here is derived from an EMBL/GenBank/DDBJ whole genome shotgun (WGS) entry which is preliminary data.</text>
</comment>
<dbReference type="InterPro" id="IPR001357">
    <property type="entry name" value="BRCT_dom"/>
</dbReference>
<evidence type="ECO:0000259" key="2">
    <source>
        <dbReference type="PROSITE" id="PS50172"/>
    </source>
</evidence>
<dbReference type="Pfam" id="PF12738">
    <property type="entry name" value="PTCB-BRCT"/>
    <property type="match status" value="1"/>
</dbReference>
<dbReference type="GO" id="GO:0005634">
    <property type="term" value="C:nucleus"/>
    <property type="evidence" value="ECO:0007669"/>
    <property type="project" value="TreeGrafter"/>
</dbReference>
<keyword evidence="4" id="KW-1185">Reference proteome</keyword>
<dbReference type="GO" id="GO:1990683">
    <property type="term" value="P:DNA double-strand break attachment to nuclear envelope"/>
    <property type="evidence" value="ECO:0007669"/>
    <property type="project" value="TreeGrafter"/>
</dbReference>
<feature type="domain" description="BRCT" evidence="2">
    <location>
        <begin position="342"/>
        <end position="414"/>
    </location>
</feature>
<dbReference type="GO" id="GO:0006302">
    <property type="term" value="P:double-strand break repair"/>
    <property type="evidence" value="ECO:0007669"/>
    <property type="project" value="TreeGrafter"/>
</dbReference>
<accession>A0AAW0QER5</accession>
<dbReference type="Proteomes" id="UP001392437">
    <property type="component" value="Unassembled WGS sequence"/>
</dbReference>
<dbReference type="PANTHER" id="PTHR47667">
    <property type="entry name" value="REGULATOR OF TY1 TRANSPOSITION PROTEIN 107"/>
    <property type="match status" value="1"/>
</dbReference>
<dbReference type="CDD" id="cd18439">
    <property type="entry name" value="BRCT_BRC1_like_rpt6"/>
    <property type="match status" value="1"/>
</dbReference>
<dbReference type="FunFam" id="3.40.50.10190:FF:000048">
    <property type="entry name" value="DNA repair protein Rtt107"/>
    <property type="match status" value="1"/>
</dbReference>
<feature type="region of interest" description="Disordered" evidence="1">
    <location>
        <begin position="454"/>
        <end position="562"/>
    </location>
</feature>
<feature type="domain" description="BRCT" evidence="2">
    <location>
        <begin position="643"/>
        <end position="726"/>
    </location>
</feature>